<dbReference type="Proteomes" id="UP000242763">
    <property type="component" value="Unassembled WGS sequence"/>
</dbReference>
<proteinExistence type="predicted"/>
<sequence length="76" mass="8246">MVKKIAGKVGLSAVLEVKTGSDHGGWIAQQDEAPLEFLERRARRHNARFSIKNSELILVRKGSWQTASGASTGSVL</sequence>
<dbReference type="SUPFAM" id="SSF69279">
    <property type="entry name" value="Phage tail proteins"/>
    <property type="match status" value="1"/>
</dbReference>
<protein>
    <submittedName>
        <fullName evidence="1">Uncharacterized protein</fullName>
    </submittedName>
</protein>
<reference evidence="2" key="1">
    <citation type="submission" date="2016-10" db="EMBL/GenBank/DDBJ databases">
        <authorList>
            <person name="Varghese N."/>
            <person name="Submissions S."/>
        </authorList>
    </citation>
    <scope>NUCLEOTIDE SEQUENCE [LARGE SCALE GENOMIC DNA]</scope>
    <source>
        <strain evidence="2">DSM 21857</strain>
    </source>
</reference>
<organism evidence="1 2">
    <name type="scientific">Aquamicrobium aerolatum DSM 21857</name>
    <dbReference type="NCBI Taxonomy" id="1121003"/>
    <lineage>
        <taxon>Bacteria</taxon>
        <taxon>Pseudomonadati</taxon>
        <taxon>Pseudomonadota</taxon>
        <taxon>Alphaproteobacteria</taxon>
        <taxon>Hyphomicrobiales</taxon>
        <taxon>Phyllobacteriaceae</taxon>
        <taxon>Aerobium</taxon>
    </lineage>
</organism>
<dbReference type="STRING" id="1121003.SAMN03080618_00327"/>
<name>A0A1I3HRM5_9HYPH</name>
<keyword evidence="2" id="KW-1185">Reference proteome</keyword>
<dbReference type="AlphaFoldDB" id="A0A1I3HRM5"/>
<evidence type="ECO:0000313" key="2">
    <source>
        <dbReference type="Proteomes" id="UP000242763"/>
    </source>
</evidence>
<dbReference type="OrthoDB" id="4070623at2"/>
<gene>
    <name evidence="1" type="ORF">SAMN03080618_00327</name>
</gene>
<accession>A0A1I3HRM5</accession>
<dbReference type="RefSeq" id="WP_091517777.1">
    <property type="nucleotide sequence ID" value="NZ_FORF01000001.1"/>
</dbReference>
<evidence type="ECO:0000313" key="1">
    <source>
        <dbReference type="EMBL" id="SFI38414.1"/>
    </source>
</evidence>
<dbReference type="EMBL" id="FORF01000001">
    <property type="protein sequence ID" value="SFI38414.1"/>
    <property type="molecule type" value="Genomic_DNA"/>
</dbReference>